<organism evidence="1 2">
    <name type="scientific">Glycocaulis albus</name>
    <dbReference type="NCBI Taxonomy" id="1382801"/>
    <lineage>
        <taxon>Bacteria</taxon>
        <taxon>Pseudomonadati</taxon>
        <taxon>Pseudomonadota</taxon>
        <taxon>Alphaproteobacteria</taxon>
        <taxon>Maricaulales</taxon>
        <taxon>Maricaulaceae</taxon>
        <taxon>Glycocaulis</taxon>
    </lineage>
</organism>
<accession>A0ABQ1XCU9</accession>
<evidence type="ECO:0000313" key="1">
    <source>
        <dbReference type="EMBL" id="GGG90551.1"/>
    </source>
</evidence>
<reference evidence="2" key="1">
    <citation type="journal article" date="2019" name="Int. J. Syst. Evol. Microbiol.">
        <title>The Global Catalogue of Microorganisms (GCM) 10K type strain sequencing project: providing services to taxonomists for standard genome sequencing and annotation.</title>
        <authorList>
            <consortium name="The Broad Institute Genomics Platform"/>
            <consortium name="The Broad Institute Genome Sequencing Center for Infectious Disease"/>
            <person name="Wu L."/>
            <person name="Ma J."/>
        </authorList>
    </citation>
    <scope>NUCLEOTIDE SEQUENCE [LARGE SCALE GENOMIC DNA]</scope>
    <source>
        <strain evidence="2">CGMCC 1.12766</strain>
    </source>
</reference>
<name>A0ABQ1XCU9_9PROT</name>
<dbReference type="SUPFAM" id="SSF53187">
    <property type="entry name" value="Zn-dependent exopeptidases"/>
    <property type="match status" value="1"/>
</dbReference>
<dbReference type="Proteomes" id="UP000648722">
    <property type="component" value="Unassembled WGS sequence"/>
</dbReference>
<dbReference type="InterPro" id="IPR007709">
    <property type="entry name" value="N-FG_amidohydro"/>
</dbReference>
<sequence>MSPDPSPNTPADGSAAVEVLSPAVRVSPVVFASPHSGSDYSKGFLEGAALPLKVLRRSEDAHIDVLFGTVPELGAPLVRALFPRSYVDPNRAEYELDPILFGPRVHALSGQISQRASAGLGVIPRLAGEGSAIYEAMLPLDEAFERLASCYRPYHAALAGELAAARDQFGQCILIDCHSMPAASARGADIVLGDRFGSSCSPELTGHAERIFRSLGFKVVRNRPYAGGFATERYGQPAESSHALQIEISRALYMDERTLEPHQGFAQLKTRLERFAAALLDAYRTQSLAAE</sequence>
<evidence type="ECO:0000313" key="2">
    <source>
        <dbReference type="Proteomes" id="UP000648722"/>
    </source>
</evidence>
<keyword evidence="2" id="KW-1185">Reference proteome</keyword>
<protein>
    <submittedName>
        <fullName evidence="1">N-formylglutamate deformylase</fullName>
    </submittedName>
</protein>
<dbReference type="Pfam" id="PF05013">
    <property type="entry name" value="FGase"/>
    <property type="match status" value="1"/>
</dbReference>
<comment type="caution">
    <text evidence="1">The sequence shown here is derived from an EMBL/GenBank/DDBJ whole genome shotgun (WGS) entry which is preliminary data.</text>
</comment>
<dbReference type="Gene3D" id="3.40.630.40">
    <property type="entry name" value="Zn-dependent exopeptidases"/>
    <property type="match status" value="1"/>
</dbReference>
<dbReference type="RefSeq" id="WP_188450696.1">
    <property type="nucleotide sequence ID" value="NZ_BMFS01000001.1"/>
</dbReference>
<proteinExistence type="predicted"/>
<dbReference type="EMBL" id="BMFS01000001">
    <property type="protein sequence ID" value="GGG90551.1"/>
    <property type="molecule type" value="Genomic_DNA"/>
</dbReference>
<gene>
    <name evidence="1" type="ORF">GCM10007420_02110</name>
</gene>